<reference evidence="1 2" key="1">
    <citation type="submission" date="2019-06" db="EMBL/GenBank/DDBJ databases">
        <title>Sequencing the genomes of 1000 actinobacteria strains.</title>
        <authorList>
            <person name="Klenk H.-P."/>
        </authorList>
    </citation>
    <scope>NUCLEOTIDE SEQUENCE [LARGE SCALE GENOMIC DNA]</scope>
    <source>
        <strain evidence="1 2">DSM 44826</strain>
    </source>
</reference>
<proteinExistence type="predicted"/>
<dbReference type="Proteomes" id="UP000317940">
    <property type="component" value="Unassembled WGS sequence"/>
</dbReference>
<dbReference type="RefSeq" id="WP_145909769.1">
    <property type="nucleotide sequence ID" value="NZ_BAAAMZ010000001.1"/>
</dbReference>
<organism evidence="1 2">
    <name type="scientific">Kitasatospora viridis</name>
    <dbReference type="NCBI Taxonomy" id="281105"/>
    <lineage>
        <taxon>Bacteria</taxon>
        <taxon>Bacillati</taxon>
        <taxon>Actinomycetota</taxon>
        <taxon>Actinomycetes</taxon>
        <taxon>Kitasatosporales</taxon>
        <taxon>Streptomycetaceae</taxon>
        <taxon>Kitasatospora</taxon>
    </lineage>
</organism>
<name>A0A561TTY8_9ACTN</name>
<gene>
    <name evidence="1" type="ORF">FHX73_13630</name>
</gene>
<dbReference type="InterPro" id="IPR006311">
    <property type="entry name" value="TAT_signal"/>
</dbReference>
<evidence type="ECO:0000313" key="2">
    <source>
        <dbReference type="Proteomes" id="UP000317940"/>
    </source>
</evidence>
<accession>A0A561TTY8</accession>
<dbReference type="PROSITE" id="PS51318">
    <property type="entry name" value="TAT"/>
    <property type="match status" value="1"/>
</dbReference>
<protein>
    <submittedName>
        <fullName evidence="1">Uncharacterized protein</fullName>
    </submittedName>
</protein>
<evidence type="ECO:0000313" key="1">
    <source>
        <dbReference type="EMBL" id="TWF90582.1"/>
    </source>
</evidence>
<comment type="caution">
    <text evidence="1">The sequence shown here is derived from an EMBL/GenBank/DDBJ whole genome shotgun (WGS) entry which is preliminary data.</text>
</comment>
<keyword evidence="2" id="KW-1185">Reference proteome</keyword>
<dbReference type="EMBL" id="VIWT01000003">
    <property type="protein sequence ID" value="TWF90582.1"/>
    <property type="molecule type" value="Genomic_DNA"/>
</dbReference>
<dbReference type="AlphaFoldDB" id="A0A561TTY8"/>
<sequence>MTRSINSARRYATLAATAAAAIAVGTVIGLPGSAFAGGTGASARPVANRAADVVTGLLGDNDSLHEAPQAVCADWTGSASTSVAPATPDMC</sequence>